<keyword evidence="1" id="KW-0472">Membrane</keyword>
<dbReference type="PANTHER" id="PTHR30188">
    <property type="entry name" value="ABC TRANSPORTER PERMEASE PROTEIN-RELATED"/>
    <property type="match status" value="1"/>
</dbReference>
<feature type="transmembrane region" description="Helical" evidence="1">
    <location>
        <begin position="91"/>
        <end position="110"/>
    </location>
</feature>
<keyword evidence="1" id="KW-1133">Transmembrane helix</keyword>
<proteinExistence type="predicted"/>
<dbReference type="Pfam" id="PF02405">
    <property type="entry name" value="MlaE"/>
    <property type="match status" value="1"/>
</dbReference>
<reference evidence="2" key="1">
    <citation type="journal article" date="2020" name="mSystems">
        <title>Genome- and Community-Level Interaction Insights into Carbon Utilization and Element Cycling Functions of Hydrothermarchaeota in Hydrothermal Sediment.</title>
        <authorList>
            <person name="Zhou Z."/>
            <person name="Liu Y."/>
            <person name="Xu W."/>
            <person name="Pan J."/>
            <person name="Luo Z.H."/>
            <person name="Li M."/>
        </authorList>
    </citation>
    <scope>NUCLEOTIDE SEQUENCE [LARGE SCALE GENOMIC DNA]</scope>
    <source>
        <strain evidence="2">HyVt-538</strain>
    </source>
</reference>
<feature type="transmembrane region" description="Helical" evidence="1">
    <location>
        <begin position="232"/>
        <end position="252"/>
    </location>
</feature>
<evidence type="ECO:0000313" key="2">
    <source>
        <dbReference type="EMBL" id="HHI88450.1"/>
    </source>
</evidence>
<name>A0A7V5U0W3_9PROT</name>
<feature type="transmembrane region" description="Helical" evidence="1">
    <location>
        <begin position="273"/>
        <end position="294"/>
    </location>
</feature>
<dbReference type="AlphaFoldDB" id="A0A7V5U0W3"/>
<comment type="caution">
    <text evidence="2">The sequence shown here is derived from an EMBL/GenBank/DDBJ whole genome shotgun (WGS) entry which is preliminary data.</text>
</comment>
<evidence type="ECO:0000256" key="1">
    <source>
        <dbReference type="SAM" id="Phobius"/>
    </source>
</evidence>
<feature type="transmembrane region" description="Helical" evidence="1">
    <location>
        <begin position="185"/>
        <end position="212"/>
    </location>
</feature>
<dbReference type="PANTHER" id="PTHR30188:SF3">
    <property type="entry name" value="ABC TRANSPORTER PERMEASE"/>
    <property type="match status" value="1"/>
</dbReference>
<accession>A0A7V5U0W3</accession>
<sequence length="296" mass="31983">MWRIRNGNEAQKTLMMAAAEATAGMAKLPPPPWYDPFSRLGEGFLRGLREIYDTTAFLGEFTLLIIKMILQPHRIRWKSVTALIETVGLDALPIVALLSFFIGAVIAFMGSDLLEVVGFKVFVVDLVGVAVLREFGVVITAILMAGRSNSAFTAQIGSMKMRQEIDAMKVIGLDIGETLVAPRAFACIVSAPILTFFAMVSGLLGGLLVAWTQGISPILFTARLSEVISLKHFWVGMVKAPVFGLVIAIIGCRQGLAVQGSVESLGRRTTTSVVQAIFSVIFLDAVFAMIFLQVGV</sequence>
<organism evidence="2">
    <name type="scientific">Hellea balneolensis</name>
    <dbReference type="NCBI Taxonomy" id="287478"/>
    <lineage>
        <taxon>Bacteria</taxon>
        <taxon>Pseudomonadati</taxon>
        <taxon>Pseudomonadota</taxon>
        <taxon>Alphaproteobacteria</taxon>
        <taxon>Maricaulales</taxon>
        <taxon>Robiginitomaculaceae</taxon>
        <taxon>Hellea</taxon>
    </lineage>
</organism>
<dbReference type="EMBL" id="DROP01000050">
    <property type="protein sequence ID" value="HHI88450.1"/>
    <property type="molecule type" value="Genomic_DNA"/>
</dbReference>
<protein>
    <submittedName>
        <fullName evidence="2">ABC transporter permease</fullName>
    </submittedName>
</protein>
<gene>
    <name evidence="2" type="ORF">ENK01_00725</name>
</gene>
<dbReference type="GO" id="GO:0043190">
    <property type="term" value="C:ATP-binding cassette (ABC) transporter complex"/>
    <property type="evidence" value="ECO:0007669"/>
    <property type="project" value="InterPro"/>
</dbReference>
<dbReference type="Proteomes" id="UP000885806">
    <property type="component" value="Unassembled WGS sequence"/>
</dbReference>
<keyword evidence="1" id="KW-0812">Transmembrane</keyword>
<dbReference type="GO" id="GO:0005548">
    <property type="term" value="F:phospholipid transporter activity"/>
    <property type="evidence" value="ECO:0007669"/>
    <property type="project" value="TreeGrafter"/>
</dbReference>
<dbReference type="InterPro" id="IPR030802">
    <property type="entry name" value="Permease_MalE"/>
</dbReference>
<feature type="transmembrane region" description="Helical" evidence="1">
    <location>
        <begin position="122"/>
        <end position="145"/>
    </location>
</feature>